<evidence type="ECO:0000313" key="2">
    <source>
        <dbReference type="Proteomes" id="UP001281761"/>
    </source>
</evidence>
<accession>A0ABQ9YAH5</accession>
<name>A0ABQ9YAH5_9EUKA</name>
<comment type="caution">
    <text evidence="1">The sequence shown here is derived from an EMBL/GenBank/DDBJ whole genome shotgun (WGS) entry which is preliminary data.</text>
</comment>
<sequence>MTCEALSEVLRVASGVQTECGGLSVSFPVTDVLSHFGRMSGADDGDKVLAGLQDTAFRTIAQLLQPSEDDGLKEYLGAMESIADAIFASNL</sequence>
<dbReference type="EMBL" id="JARBJD010000020">
    <property type="protein sequence ID" value="KAK2960782.1"/>
    <property type="molecule type" value="Genomic_DNA"/>
</dbReference>
<organism evidence="1 2">
    <name type="scientific">Blattamonas nauphoetae</name>
    <dbReference type="NCBI Taxonomy" id="2049346"/>
    <lineage>
        <taxon>Eukaryota</taxon>
        <taxon>Metamonada</taxon>
        <taxon>Preaxostyla</taxon>
        <taxon>Oxymonadida</taxon>
        <taxon>Blattamonas</taxon>
    </lineage>
</organism>
<reference evidence="1 2" key="1">
    <citation type="journal article" date="2022" name="bioRxiv">
        <title>Genomics of Preaxostyla Flagellates Illuminates Evolutionary Transitions and the Path Towards Mitochondrial Loss.</title>
        <authorList>
            <person name="Novak L.V.F."/>
            <person name="Treitli S.C."/>
            <person name="Pyrih J."/>
            <person name="Halakuc P."/>
            <person name="Pipaliya S.V."/>
            <person name="Vacek V."/>
            <person name="Brzon O."/>
            <person name="Soukal P."/>
            <person name="Eme L."/>
            <person name="Dacks J.B."/>
            <person name="Karnkowska A."/>
            <person name="Elias M."/>
            <person name="Hampl V."/>
        </authorList>
    </citation>
    <scope>NUCLEOTIDE SEQUENCE [LARGE SCALE GENOMIC DNA]</scope>
    <source>
        <strain evidence="1">NAU3</strain>
        <tissue evidence="1">Gut</tissue>
    </source>
</reference>
<keyword evidence="2" id="KW-1185">Reference proteome</keyword>
<evidence type="ECO:0000313" key="1">
    <source>
        <dbReference type="EMBL" id="KAK2960782.1"/>
    </source>
</evidence>
<proteinExistence type="predicted"/>
<gene>
    <name evidence="1" type="ORF">BLNAU_4179</name>
</gene>
<protein>
    <submittedName>
        <fullName evidence="1">Uncharacterized protein</fullName>
    </submittedName>
</protein>
<dbReference type="Proteomes" id="UP001281761">
    <property type="component" value="Unassembled WGS sequence"/>
</dbReference>